<sequence length="119" mass="12741">MRKLSISKFKMIMKYAVLMLSSYLLFCAPASAATLQDIMNKAKEVLSSGKDLAIVLGYVAAVVCIVVAGFKLKAKADGDQQVKVIQIIILFLAAIILGGGTFWVQTTADSLGVEIQSNI</sequence>
<reference evidence="3 4" key="1">
    <citation type="submission" date="2023-08" db="EMBL/GenBank/DDBJ databases">
        <authorList>
            <person name="Dale J."/>
        </authorList>
    </citation>
    <scope>NUCLEOTIDE SEQUENCE [LARGE SCALE GENOMIC DNA]</scope>
    <source>
        <strain evidence="3 4">2023EL-00788</strain>
    </source>
</reference>
<comment type="caution">
    <text evidence="3">The sequence shown here is derived from an EMBL/GenBank/DDBJ whole genome shotgun (WGS) entry which is preliminary data.</text>
</comment>
<evidence type="ECO:0000256" key="2">
    <source>
        <dbReference type="SAM" id="SignalP"/>
    </source>
</evidence>
<feature type="signal peptide" evidence="2">
    <location>
        <begin position="1"/>
        <end position="32"/>
    </location>
</feature>
<feature type="transmembrane region" description="Helical" evidence="1">
    <location>
        <begin position="84"/>
        <end position="104"/>
    </location>
</feature>
<dbReference type="AlphaFoldDB" id="A0AAW8HJJ0"/>
<keyword evidence="1" id="KW-0812">Transmembrane</keyword>
<gene>
    <name evidence="3" type="ORF">RBJ67_25860</name>
</gene>
<dbReference type="Proteomes" id="UP001225042">
    <property type="component" value="Unassembled WGS sequence"/>
</dbReference>
<protein>
    <recommendedName>
        <fullName evidence="5">Conjugal transfer protein</fullName>
    </recommendedName>
</protein>
<accession>A0AAW8HJJ0</accession>
<dbReference type="EMBL" id="JAVDKS010000022">
    <property type="protein sequence ID" value="MDQ2259559.1"/>
    <property type="molecule type" value="Genomic_DNA"/>
</dbReference>
<keyword evidence="4" id="KW-1185">Reference proteome</keyword>
<evidence type="ECO:0000256" key="1">
    <source>
        <dbReference type="SAM" id="Phobius"/>
    </source>
</evidence>
<proteinExistence type="predicted"/>
<evidence type="ECO:0000313" key="4">
    <source>
        <dbReference type="Proteomes" id="UP001225042"/>
    </source>
</evidence>
<dbReference type="RefSeq" id="WP_045409092.1">
    <property type="nucleotide sequence ID" value="NZ_JAVDKS010000022.1"/>
</dbReference>
<feature type="transmembrane region" description="Helical" evidence="1">
    <location>
        <begin position="52"/>
        <end position="72"/>
    </location>
</feature>
<feature type="chain" id="PRO_5043656264" description="Conjugal transfer protein" evidence="2">
    <location>
        <begin position="33"/>
        <end position="119"/>
    </location>
</feature>
<organism evidence="3 4">
    <name type="scientific">Enterobacter soli</name>
    <dbReference type="NCBI Taxonomy" id="885040"/>
    <lineage>
        <taxon>Bacteria</taxon>
        <taxon>Pseudomonadati</taxon>
        <taxon>Pseudomonadota</taxon>
        <taxon>Gammaproteobacteria</taxon>
        <taxon>Enterobacterales</taxon>
        <taxon>Enterobacteriaceae</taxon>
        <taxon>Enterobacter</taxon>
    </lineage>
</organism>
<evidence type="ECO:0000313" key="3">
    <source>
        <dbReference type="EMBL" id="MDQ2259559.1"/>
    </source>
</evidence>
<name>A0AAW8HJJ0_9ENTR</name>
<evidence type="ECO:0008006" key="5">
    <source>
        <dbReference type="Google" id="ProtNLM"/>
    </source>
</evidence>
<keyword evidence="1" id="KW-0472">Membrane</keyword>
<keyword evidence="1" id="KW-1133">Transmembrane helix</keyword>
<keyword evidence="2" id="KW-0732">Signal</keyword>